<evidence type="ECO:0000313" key="3">
    <source>
        <dbReference type="Proteomes" id="UP000677228"/>
    </source>
</evidence>
<name>A0A8S2FIK4_9BILA</name>
<dbReference type="EMBL" id="CAJOBA010054049">
    <property type="protein sequence ID" value="CAF4271123.1"/>
    <property type="molecule type" value="Genomic_DNA"/>
</dbReference>
<protein>
    <submittedName>
        <fullName evidence="1">Uncharacterized protein</fullName>
    </submittedName>
</protein>
<evidence type="ECO:0000313" key="1">
    <source>
        <dbReference type="EMBL" id="CAF1480604.1"/>
    </source>
</evidence>
<gene>
    <name evidence="1" type="ORF">OVA965_LOCUS36046</name>
    <name evidence="2" type="ORF">TMI583_LOCUS37039</name>
</gene>
<accession>A0A8S2FIK4</accession>
<proteinExistence type="predicted"/>
<evidence type="ECO:0000313" key="2">
    <source>
        <dbReference type="EMBL" id="CAF4271123.1"/>
    </source>
</evidence>
<feature type="non-terminal residue" evidence="1">
    <location>
        <position position="40"/>
    </location>
</feature>
<dbReference type="Proteomes" id="UP000682733">
    <property type="component" value="Unassembled WGS sequence"/>
</dbReference>
<dbReference type="AlphaFoldDB" id="A0A8S2FIK4"/>
<comment type="caution">
    <text evidence="1">The sequence shown here is derived from an EMBL/GenBank/DDBJ whole genome shotgun (WGS) entry which is preliminary data.</text>
</comment>
<organism evidence="1 3">
    <name type="scientific">Didymodactylos carnosus</name>
    <dbReference type="NCBI Taxonomy" id="1234261"/>
    <lineage>
        <taxon>Eukaryota</taxon>
        <taxon>Metazoa</taxon>
        <taxon>Spiralia</taxon>
        <taxon>Gnathifera</taxon>
        <taxon>Rotifera</taxon>
        <taxon>Eurotatoria</taxon>
        <taxon>Bdelloidea</taxon>
        <taxon>Philodinida</taxon>
        <taxon>Philodinidae</taxon>
        <taxon>Didymodactylos</taxon>
    </lineage>
</organism>
<reference evidence="1" key="1">
    <citation type="submission" date="2021-02" db="EMBL/GenBank/DDBJ databases">
        <authorList>
            <person name="Nowell W R."/>
        </authorList>
    </citation>
    <scope>NUCLEOTIDE SEQUENCE</scope>
</reference>
<dbReference type="EMBL" id="CAJNOK010032128">
    <property type="protein sequence ID" value="CAF1480604.1"/>
    <property type="molecule type" value="Genomic_DNA"/>
</dbReference>
<sequence>MNKVELLKLEILKSKSIMIAIVEPWLTSTTDDSQLNLDGY</sequence>
<dbReference type="Proteomes" id="UP000677228">
    <property type="component" value="Unassembled WGS sequence"/>
</dbReference>